<organism evidence="1 2">
    <name type="scientific">Dermatophagoides pteronyssinus</name>
    <name type="common">European house dust mite</name>
    <dbReference type="NCBI Taxonomy" id="6956"/>
    <lineage>
        <taxon>Eukaryota</taxon>
        <taxon>Metazoa</taxon>
        <taxon>Ecdysozoa</taxon>
        <taxon>Arthropoda</taxon>
        <taxon>Chelicerata</taxon>
        <taxon>Arachnida</taxon>
        <taxon>Acari</taxon>
        <taxon>Acariformes</taxon>
        <taxon>Sarcoptiformes</taxon>
        <taxon>Astigmata</taxon>
        <taxon>Psoroptidia</taxon>
        <taxon>Analgoidea</taxon>
        <taxon>Pyroglyphidae</taxon>
        <taxon>Dermatophagoidinae</taxon>
        <taxon>Dermatophagoides</taxon>
    </lineage>
</organism>
<name>A0ABQ8JEP9_DERPT</name>
<comment type="caution">
    <text evidence="1">The sequence shown here is derived from an EMBL/GenBank/DDBJ whole genome shotgun (WGS) entry which is preliminary data.</text>
</comment>
<dbReference type="EMBL" id="NJHN03000047">
    <property type="protein sequence ID" value="KAH9420821.1"/>
    <property type="molecule type" value="Genomic_DNA"/>
</dbReference>
<proteinExistence type="predicted"/>
<accession>A0ABQ8JEP9</accession>
<keyword evidence="2" id="KW-1185">Reference proteome</keyword>
<reference evidence="1 2" key="2">
    <citation type="journal article" date="2022" name="Mol. Biol. Evol.">
        <title>Comparative Genomics Reveals Insights into the Divergent Evolution of Astigmatic Mites and Household Pest Adaptations.</title>
        <authorList>
            <person name="Xiong Q."/>
            <person name="Wan A.T."/>
            <person name="Liu X."/>
            <person name="Fung C.S."/>
            <person name="Xiao X."/>
            <person name="Malainual N."/>
            <person name="Hou J."/>
            <person name="Wang L."/>
            <person name="Wang M."/>
            <person name="Yang K.Y."/>
            <person name="Cui Y."/>
            <person name="Leung E.L."/>
            <person name="Nong W."/>
            <person name="Shin S.K."/>
            <person name="Au S.W."/>
            <person name="Jeong K.Y."/>
            <person name="Chew F.T."/>
            <person name="Hui J.H."/>
            <person name="Leung T.F."/>
            <person name="Tungtrongchitr A."/>
            <person name="Zhong N."/>
            <person name="Liu Z."/>
            <person name="Tsui S.K."/>
        </authorList>
    </citation>
    <scope>NUCLEOTIDE SEQUENCE [LARGE SCALE GENOMIC DNA]</scope>
    <source>
        <strain evidence="1">Derp</strain>
    </source>
</reference>
<dbReference type="Proteomes" id="UP000887458">
    <property type="component" value="Unassembled WGS sequence"/>
</dbReference>
<gene>
    <name evidence="1" type="ORF">DERP_001252</name>
</gene>
<reference evidence="1 2" key="1">
    <citation type="journal article" date="2018" name="J. Allergy Clin. Immunol.">
        <title>High-quality assembly of Dermatophagoides pteronyssinus genome and transcriptome reveals a wide range of novel allergens.</title>
        <authorList>
            <person name="Liu X.Y."/>
            <person name="Yang K.Y."/>
            <person name="Wang M.Q."/>
            <person name="Kwok J.S."/>
            <person name="Zeng X."/>
            <person name="Yang Z."/>
            <person name="Xiao X.J."/>
            <person name="Lau C.P."/>
            <person name="Li Y."/>
            <person name="Huang Z.M."/>
            <person name="Ba J.G."/>
            <person name="Yim A.K."/>
            <person name="Ouyang C.Y."/>
            <person name="Ngai S.M."/>
            <person name="Chan T.F."/>
            <person name="Leung E.L."/>
            <person name="Liu L."/>
            <person name="Liu Z.G."/>
            <person name="Tsui S.K."/>
        </authorList>
    </citation>
    <scope>NUCLEOTIDE SEQUENCE [LARGE SCALE GENOMIC DNA]</scope>
    <source>
        <strain evidence="1">Derp</strain>
    </source>
</reference>
<evidence type="ECO:0000313" key="1">
    <source>
        <dbReference type="EMBL" id="KAH9420821.1"/>
    </source>
</evidence>
<protein>
    <submittedName>
        <fullName evidence="1">Uncharacterized protein</fullName>
    </submittedName>
</protein>
<sequence>MVIRNQDERIKVIESMRKYESDINAFRWQMFCENYHYNEWQTSTIPDILGRYGIAIAMDGNDGQQSLNLHQQLQQKFEQHRSQFEQLRHPRLKILFQLIINRR</sequence>
<evidence type="ECO:0000313" key="2">
    <source>
        <dbReference type="Proteomes" id="UP000887458"/>
    </source>
</evidence>